<evidence type="ECO:0000256" key="1">
    <source>
        <dbReference type="SAM" id="Phobius"/>
    </source>
</evidence>
<feature type="transmembrane region" description="Helical" evidence="1">
    <location>
        <begin position="61"/>
        <end position="82"/>
    </location>
</feature>
<organism evidence="2 3">
    <name type="scientific">Halobellus ruber</name>
    <dbReference type="NCBI Taxonomy" id="2761102"/>
    <lineage>
        <taxon>Archaea</taxon>
        <taxon>Methanobacteriati</taxon>
        <taxon>Methanobacteriota</taxon>
        <taxon>Stenosarchaea group</taxon>
        <taxon>Halobacteria</taxon>
        <taxon>Halobacteriales</taxon>
        <taxon>Haloferacaceae</taxon>
        <taxon>Halobellus</taxon>
    </lineage>
</organism>
<protein>
    <submittedName>
        <fullName evidence="2">Uncharacterized protein</fullName>
    </submittedName>
</protein>
<keyword evidence="1" id="KW-0812">Transmembrane</keyword>
<evidence type="ECO:0000313" key="2">
    <source>
        <dbReference type="EMBL" id="MBB6645952.1"/>
    </source>
</evidence>
<dbReference type="AlphaFoldDB" id="A0A7J9SHI2"/>
<keyword evidence="1" id="KW-1133">Transmembrane helix</keyword>
<name>A0A7J9SHI2_9EURY</name>
<comment type="caution">
    <text evidence="2">The sequence shown here is derived from an EMBL/GenBank/DDBJ whole genome shotgun (WGS) entry which is preliminary data.</text>
</comment>
<keyword evidence="1" id="KW-0472">Membrane</keyword>
<sequence>MSPRRSFWIAILAYGALSAAAFLPPTDLPSTGGGIGGVLVAASAGYALLRRDRVGGPEEWNLAVLAAIVGAVLYAVVTVLGAV</sequence>
<dbReference type="Proteomes" id="UP000546257">
    <property type="component" value="Unassembled WGS sequence"/>
</dbReference>
<dbReference type="EMBL" id="JACKXD010000002">
    <property type="protein sequence ID" value="MBB6645952.1"/>
    <property type="molecule type" value="Genomic_DNA"/>
</dbReference>
<accession>A0A7J9SHI2</accession>
<proteinExistence type="predicted"/>
<dbReference type="RefSeq" id="WP_185192311.1">
    <property type="nucleotide sequence ID" value="NZ_JACKXD010000002.1"/>
</dbReference>
<evidence type="ECO:0000313" key="3">
    <source>
        <dbReference type="Proteomes" id="UP000546257"/>
    </source>
</evidence>
<gene>
    <name evidence="2" type="ORF">H5V44_06570</name>
</gene>
<feature type="transmembrane region" description="Helical" evidence="1">
    <location>
        <begin position="31"/>
        <end position="49"/>
    </location>
</feature>
<reference evidence="2 3" key="1">
    <citation type="submission" date="2020-08" db="EMBL/GenBank/DDBJ databases">
        <authorList>
            <person name="Seo M.-J."/>
        </authorList>
    </citation>
    <scope>NUCLEOTIDE SEQUENCE [LARGE SCALE GENOMIC DNA]</scope>
    <source>
        <strain evidence="2 3">MBLA0160</strain>
    </source>
</reference>
<keyword evidence="3" id="KW-1185">Reference proteome</keyword>